<proteinExistence type="inferred from homology"/>
<evidence type="ECO:0000256" key="10">
    <source>
        <dbReference type="ARBA" id="ARBA00023237"/>
    </source>
</evidence>
<dbReference type="Pfam" id="PF00593">
    <property type="entry name" value="TonB_dep_Rec_b-barrel"/>
    <property type="match status" value="1"/>
</dbReference>
<dbReference type="SUPFAM" id="SSF56935">
    <property type="entry name" value="Porins"/>
    <property type="match status" value="1"/>
</dbReference>
<keyword evidence="10 11" id="KW-0998">Cell outer membrane</keyword>
<dbReference type="Proteomes" id="UP001059934">
    <property type="component" value="Chromosome"/>
</dbReference>
<evidence type="ECO:0000313" key="16">
    <source>
        <dbReference type="EMBL" id="UVW35471.1"/>
    </source>
</evidence>
<evidence type="ECO:0000259" key="14">
    <source>
        <dbReference type="Pfam" id="PF00593"/>
    </source>
</evidence>
<name>A0ABY5TSJ0_9GAMM</name>
<keyword evidence="17" id="KW-1185">Reference proteome</keyword>
<dbReference type="Pfam" id="PF07715">
    <property type="entry name" value="Plug"/>
    <property type="match status" value="1"/>
</dbReference>
<keyword evidence="2 11" id="KW-0813">Transport</keyword>
<dbReference type="InterPro" id="IPR036942">
    <property type="entry name" value="Beta-barrel_TonB_sf"/>
</dbReference>
<comment type="similarity">
    <text evidence="11 12">Belongs to the TonB-dependent receptor family.</text>
</comment>
<evidence type="ECO:0000256" key="4">
    <source>
        <dbReference type="ARBA" id="ARBA00022496"/>
    </source>
</evidence>
<keyword evidence="6" id="KW-0408">Iron</keyword>
<feature type="signal peptide" evidence="13">
    <location>
        <begin position="1"/>
        <end position="23"/>
    </location>
</feature>
<accession>A0ABY5TSJ0</accession>
<dbReference type="PROSITE" id="PS51257">
    <property type="entry name" value="PROKAR_LIPOPROTEIN"/>
    <property type="match status" value="1"/>
</dbReference>
<comment type="subcellular location">
    <subcellularLocation>
        <location evidence="1 11">Cell outer membrane</location>
        <topology evidence="1 11">Multi-pass membrane protein</topology>
    </subcellularLocation>
</comment>
<evidence type="ECO:0000259" key="15">
    <source>
        <dbReference type="Pfam" id="PF07715"/>
    </source>
</evidence>
<keyword evidence="3 11" id="KW-1134">Transmembrane beta strand</keyword>
<gene>
    <name evidence="16" type="ORF">NYF23_02390</name>
</gene>
<evidence type="ECO:0000256" key="11">
    <source>
        <dbReference type="PROSITE-ProRule" id="PRU01360"/>
    </source>
</evidence>
<evidence type="ECO:0000256" key="8">
    <source>
        <dbReference type="ARBA" id="ARBA00023077"/>
    </source>
</evidence>
<evidence type="ECO:0000256" key="1">
    <source>
        <dbReference type="ARBA" id="ARBA00004571"/>
    </source>
</evidence>
<dbReference type="PANTHER" id="PTHR32552">
    <property type="entry name" value="FERRICHROME IRON RECEPTOR-RELATED"/>
    <property type="match status" value="1"/>
</dbReference>
<keyword evidence="16" id="KW-0675">Receptor</keyword>
<dbReference type="EMBL" id="CP103416">
    <property type="protein sequence ID" value="UVW35471.1"/>
    <property type="molecule type" value="Genomic_DNA"/>
</dbReference>
<feature type="domain" description="TonB-dependent receptor plug" evidence="15">
    <location>
        <begin position="44"/>
        <end position="153"/>
    </location>
</feature>
<sequence>MLRTPITVLSAAIACACAMQVQAQQVSGLMEEIIVTSQKREQTLQDTPVAITAFTGDQMSDLGIVSIQDISNFTPSMSYQEAAGGGEGNRIYIRGIGRETSVLGTEPGVGIYTDGFYSNESGALLAGVDRIERLEVVRGPQGTLYGRNTTGGAINVISKRPSEEFEGTIRFNAGSYSSRVGQFTVSGPINEKVRYFAHHSKTTQDSFYTNVSGDDPIGRDESYSEVQLNVDVTDNVNWNFRATDASFDNETIGFQNLGANFTTGPLKLGELVVNPELFSSLAVSPSAADPFDIDSDFQGSVHLSDNYNFQSTLDIELDSMTVRVLNGSSEMEWTGEKDYDGTSSLVSYTEEITQIEEYTQHEIQFISKGDGAVSWVAGLFYYDSELLQPYTLHDYDNPYLTNVITLPTYAPKANPEQAFYSQTGELDAQTTAIYGQLDWQVNEDLVITAGLRYSEDEKSGSEQQQVIIDTLGCGFNYYPGTGNPFLLPFYAPADYSTFVTVGNLYPGGQFADACPTDGEDRFALEYTNKSADHSAKWDSITWRINANWAINDSSQAYATVSTGYKSGGFRLGGMQDDPATAVNESIVDEETLTSFEVGYKGAITDSLNVNAAAYFYDYSDMQVELDILNPDSGISTSMLANAPSVDVYGFEMEATWAATDNLTLLASYSYNESEITEEFLVGDLKTYVFNPATLQNPPLIRDAKGNELNRSPKNKVAIGAFHVQPFDAGTLLTSATYSSIDKQFVSIHNDDIESIDSYAKFDARISWKAGSGKYEISAYGDNLTDELSYANGYSVGNQQLGNRLSGRAIAPRTLGAELVFFF</sequence>
<keyword evidence="7" id="KW-0406">Ion transport</keyword>
<keyword evidence="13" id="KW-0732">Signal</keyword>
<protein>
    <submittedName>
        <fullName evidence="16">TonB-dependent receptor</fullName>
    </submittedName>
</protein>
<keyword evidence="4" id="KW-0410">Iron transport</keyword>
<keyword evidence="5 11" id="KW-0812">Transmembrane</keyword>
<evidence type="ECO:0000256" key="5">
    <source>
        <dbReference type="ARBA" id="ARBA00022692"/>
    </source>
</evidence>
<dbReference type="InterPro" id="IPR012910">
    <property type="entry name" value="Plug_dom"/>
</dbReference>
<evidence type="ECO:0000256" key="12">
    <source>
        <dbReference type="RuleBase" id="RU003357"/>
    </source>
</evidence>
<evidence type="ECO:0000256" key="2">
    <source>
        <dbReference type="ARBA" id="ARBA00022448"/>
    </source>
</evidence>
<dbReference type="Gene3D" id="2.40.170.20">
    <property type="entry name" value="TonB-dependent receptor, beta-barrel domain"/>
    <property type="match status" value="1"/>
</dbReference>
<dbReference type="InterPro" id="IPR000531">
    <property type="entry name" value="Beta-barrel_TonB"/>
</dbReference>
<evidence type="ECO:0000256" key="6">
    <source>
        <dbReference type="ARBA" id="ARBA00023004"/>
    </source>
</evidence>
<evidence type="ECO:0000256" key="9">
    <source>
        <dbReference type="ARBA" id="ARBA00023136"/>
    </source>
</evidence>
<feature type="chain" id="PRO_5045661491" evidence="13">
    <location>
        <begin position="24"/>
        <end position="822"/>
    </location>
</feature>
<reference evidence="16" key="1">
    <citation type="submission" date="2022-08" db="EMBL/GenBank/DDBJ databases">
        <title>Catabolic pathway analysis in culturable SAR92 clade bacteria reveals their overlooked roles in DMSP degradation in coastal seas.</title>
        <authorList>
            <person name="He X."/>
            <person name="Zhang X."/>
            <person name="Zhang Y."/>
        </authorList>
    </citation>
    <scope>NUCLEOTIDE SEQUENCE</scope>
    <source>
        <strain evidence="16">H455</strain>
    </source>
</reference>
<evidence type="ECO:0000256" key="3">
    <source>
        <dbReference type="ARBA" id="ARBA00022452"/>
    </source>
</evidence>
<dbReference type="PROSITE" id="PS52016">
    <property type="entry name" value="TONB_DEPENDENT_REC_3"/>
    <property type="match status" value="1"/>
</dbReference>
<organism evidence="16 17">
    <name type="scientific">SAR92 clade bacterium H455</name>
    <dbReference type="NCBI Taxonomy" id="2974818"/>
    <lineage>
        <taxon>Bacteria</taxon>
        <taxon>Pseudomonadati</taxon>
        <taxon>Pseudomonadota</taxon>
        <taxon>Gammaproteobacteria</taxon>
        <taxon>Cellvibrionales</taxon>
        <taxon>Porticoccaceae</taxon>
        <taxon>SAR92 clade</taxon>
    </lineage>
</organism>
<evidence type="ECO:0000256" key="13">
    <source>
        <dbReference type="SAM" id="SignalP"/>
    </source>
</evidence>
<keyword evidence="9 11" id="KW-0472">Membrane</keyword>
<keyword evidence="8 12" id="KW-0798">TonB box</keyword>
<dbReference type="InterPro" id="IPR039426">
    <property type="entry name" value="TonB-dep_rcpt-like"/>
</dbReference>
<evidence type="ECO:0000313" key="17">
    <source>
        <dbReference type="Proteomes" id="UP001059934"/>
    </source>
</evidence>
<evidence type="ECO:0000256" key="7">
    <source>
        <dbReference type="ARBA" id="ARBA00023065"/>
    </source>
</evidence>
<dbReference type="PANTHER" id="PTHR32552:SF81">
    <property type="entry name" value="TONB-DEPENDENT OUTER MEMBRANE RECEPTOR"/>
    <property type="match status" value="1"/>
</dbReference>
<feature type="domain" description="TonB-dependent receptor-like beta-barrel" evidence="14">
    <location>
        <begin position="240"/>
        <end position="783"/>
    </location>
</feature>